<comment type="subcellular location">
    <subcellularLocation>
        <location evidence="1">Nucleus</location>
    </subcellularLocation>
</comment>
<evidence type="ECO:0000259" key="9">
    <source>
        <dbReference type="Pfam" id="PF04824"/>
    </source>
</evidence>
<organism evidence="11 12">
    <name type="scientific">Phaseolus coccineus</name>
    <name type="common">Scarlet runner bean</name>
    <name type="synonym">Phaseolus multiflorus</name>
    <dbReference type="NCBI Taxonomy" id="3886"/>
    <lineage>
        <taxon>Eukaryota</taxon>
        <taxon>Viridiplantae</taxon>
        <taxon>Streptophyta</taxon>
        <taxon>Embryophyta</taxon>
        <taxon>Tracheophyta</taxon>
        <taxon>Spermatophyta</taxon>
        <taxon>Magnoliopsida</taxon>
        <taxon>eudicotyledons</taxon>
        <taxon>Gunneridae</taxon>
        <taxon>Pentapetalae</taxon>
        <taxon>rosids</taxon>
        <taxon>fabids</taxon>
        <taxon>Fabales</taxon>
        <taxon>Fabaceae</taxon>
        <taxon>Papilionoideae</taxon>
        <taxon>50 kb inversion clade</taxon>
        <taxon>NPAAA clade</taxon>
        <taxon>indigoferoid/millettioid clade</taxon>
        <taxon>Phaseoleae</taxon>
        <taxon>Phaseolus</taxon>
    </lineage>
</organism>
<dbReference type="InterPro" id="IPR023093">
    <property type="entry name" value="ScpA-like_C"/>
</dbReference>
<feature type="domain" description="Rad21/Rec8-like protein N-terminal" evidence="10">
    <location>
        <begin position="18"/>
        <end position="132"/>
    </location>
</feature>
<keyword evidence="12" id="KW-1185">Reference proteome</keyword>
<dbReference type="CDD" id="cd21793">
    <property type="entry name" value="Rad21_Rec8_M_AtSYN1-like"/>
    <property type="match status" value="1"/>
</dbReference>
<evidence type="ECO:0000256" key="4">
    <source>
        <dbReference type="ARBA" id="ARBA00022776"/>
    </source>
</evidence>
<reference evidence="11 12" key="1">
    <citation type="submission" date="2024-01" db="EMBL/GenBank/DDBJ databases">
        <title>The genomes of 5 underutilized Papilionoideae crops provide insights into root nodulation and disease resistanc.</title>
        <authorList>
            <person name="Jiang F."/>
        </authorList>
    </citation>
    <scope>NUCLEOTIDE SEQUENCE [LARGE SCALE GENOMIC DNA]</scope>
    <source>
        <strain evidence="11">JINMINGXINNONG_FW02</strain>
        <tissue evidence="11">Leaves</tissue>
    </source>
</reference>
<evidence type="ECO:0000256" key="5">
    <source>
        <dbReference type="ARBA" id="ARBA00022829"/>
    </source>
</evidence>
<dbReference type="InterPro" id="IPR006910">
    <property type="entry name" value="Rad21_Rec8_N"/>
</dbReference>
<keyword evidence="5" id="KW-0159">Chromosome partition</keyword>
<comment type="caution">
    <text evidence="11">The sequence shown here is derived from an EMBL/GenBank/DDBJ whole genome shotgun (WGS) entry which is preliminary data.</text>
</comment>
<dbReference type="GO" id="GO:0007059">
    <property type="term" value="P:chromosome segregation"/>
    <property type="evidence" value="ECO:0007669"/>
    <property type="project" value="UniProtKB-KW"/>
</dbReference>
<dbReference type="PANTHER" id="PTHR12585">
    <property type="entry name" value="SCC1 / RAD21 FAMILY MEMBER"/>
    <property type="match status" value="1"/>
</dbReference>
<dbReference type="FunFam" id="1.10.10.580:FF:000002">
    <property type="entry name" value="Sister chromatid cohesion 1 protein 4"/>
    <property type="match status" value="1"/>
</dbReference>
<dbReference type="InterPro" id="IPR006909">
    <property type="entry name" value="Rad21/Rec8_C_eu"/>
</dbReference>
<accession>A0AAN9RFP6</accession>
<sequence length="1346" mass="148096">MILSCSVFSRSNDDVLFILAKKGPLGTIWIAAHLERKLRKNQVADTDIGFIDCSSLEHLNEIIIGQSNDDDDDSILFPEVPIALRLSSHLLLGVVRIYSRKVNYLFDDCSEALLKIKQAFRSTAVDLPPEESTAPYHSITLPETFDLDDFELPDSDILQANYVDHHVSTREQITLQDTMDGVVYSTSQFGLDERFGDGDASQIGLDLDEVLLNDKATTLEHDDFDASLQVSHQNDEKKEIDDLPPSGKVREYAEGPSTPGLEEPNLFGTQMDQGNNEVDCHNLADLKSMETTQHELLGHQRDNDVNDCSLQSNENHISLALHHEEKCCDLMEVDGKREEQEHLACQVVIKDQVNLMHEDHSLASLPLVDSSNKEFPATMLPECEGGMINASAVPDKEEDFQDGVLMNSDPVPAPPLDQTVTNCVVSSPGCSHVTSDQENISCKLLSNMDGSQMPGSDGYLEDGNSLSKHEVLNDIEISKSERLSCPSDDALISNVISPLGSPGRPEVAVDVEAQASQELKEAEGLNHVSHEAVQPTESILQPCTSHLGLPSLSFIEGLLMTSILSKSITASYPFIHYPTITSFGSAGEKGHVTDVSNPALSYQETIDPSVSKGTPDLGKTDVELESQIFSNKVESINRSAVTDMPEPEKLLSLAYQHDGEANGLLMASTPDNQGTTEGYTGAAGLKGISGKKRSFTESTLTMQSMDLVESYGGAQSKRTAESVPGDDDLLSSILVGRKSSVLKMKPSPAAPEMASMKRVRSVPRTSTLKRKVLMDDMMVLHGECLLTNTEDIRRMRKKAPCTSHEILMIQRQFLEDEIFHGPIFTDLTTDFTILRNETIDLTGIKVCDYGMDSSIVEKTNDQESFSRTNTEIHGVVGNNKPMAVQHQEDAEVQPPEIPVLSESHQSEVNLGSHDINAHRHTTYEPVAVQLQDDSGVHPTEIPVLSESHQSEVNLGSHDIDACRHTNIVSHVEELDNSQNVEINHVAGNIADSEAENCSAGLEHVSSSLTEVFESDFTKSLTLMDKTNDLVGSIHSNILSIPNAENLNTVPILEDEFVQDQSYRNGLGAIELSMETRTQVQTDGFEANDLYASLATGSKETDEFTDIQASFNGDLPSEENGNSMLGQLNEDQIVASAMQCDDKGATDCIFIENANVDCLQSEALSVAEKESSLKDEENLVFQEPGLQSTVYPEIRSPYVEQNDENYMIASDTGFLNVGDDEIIDDDDDDDFQSCAEGTHLENSGWSSRTRAVAKYLQTVFDKEDLHGRKELHLDNLLVGKTKKEASRMFFETLVLKTRDYVHVEQPKPFANVSIKPRMKLMSCSVFCSSKAGGLKWHLYHRIDYSGS</sequence>
<comment type="subunit">
    <text evidence="7">Component of the cohesin complex.</text>
</comment>
<comment type="similarity">
    <text evidence="2">Belongs to the rad21 family.</text>
</comment>
<dbReference type="GO" id="GO:0051301">
    <property type="term" value="P:cell division"/>
    <property type="evidence" value="ECO:0007669"/>
    <property type="project" value="UniProtKB-KW"/>
</dbReference>
<evidence type="ECO:0000256" key="7">
    <source>
        <dbReference type="ARBA" id="ARBA00064543"/>
    </source>
</evidence>
<protein>
    <recommendedName>
        <fullName evidence="13">Rad21/Rec8-like protein N-terminal domain-containing protein</fullName>
    </recommendedName>
</protein>
<dbReference type="InterPro" id="IPR036390">
    <property type="entry name" value="WH_DNA-bd_sf"/>
</dbReference>
<dbReference type="GO" id="GO:0007062">
    <property type="term" value="P:sister chromatid cohesion"/>
    <property type="evidence" value="ECO:0007669"/>
    <property type="project" value="InterPro"/>
</dbReference>
<keyword evidence="4" id="KW-0131">Cell cycle</keyword>
<feature type="region of interest" description="Disordered" evidence="8">
    <location>
        <begin position="231"/>
        <end position="262"/>
    </location>
</feature>
<gene>
    <name evidence="11" type="ORF">VNO80_07835</name>
</gene>
<evidence type="ECO:0000313" key="12">
    <source>
        <dbReference type="Proteomes" id="UP001374584"/>
    </source>
</evidence>
<name>A0AAN9RFP6_PHACN</name>
<keyword evidence="6" id="KW-0539">Nucleus</keyword>
<evidence type="ECO:0000256" key="3">
    <source>
        <dbReference type="ARBA" id="ARBA00022618"/>
    </source>
</evidence>
<keyword evidence="3" id="KW-0132">Cell division</keyword>
<dbReference type="Proteomes" id="UP001374584">
    <property type="component" value="Unassembled WGS sequence"/>
</dbReference>
<dbReference type="GO" id="GO:0005634">
    <property type="term" value="C:nucleus"/>
    <property type="evidence" value="ECO:0007669"/>
    <property type="project" value="UniProtKB-SubCell"/>
</dbReference>
<keyword evidence="4" id="KW-0498">Mitosis</keyword>
<proteinExistence type="inferred from homology"/>
<evidence type="ECO:0000313" key="11">
    <source>
        <dbReference type="EMBL" id="KAK7374405.1"/>
    </source>
</evidence>
<dbReference type="InterPro" id="IPR039781">
    <property type="entry name" value="Rad21/Rec8-like"/>
</dbReference>
<dbReference type="SUPFAM" id="SSF46785">
    <property type="entry name" value="Winged helix' DNA-binding domain"/>
    <property type="match status" value="1"/>
</dbReference>
<dbReference type="GO" id="GO:0008278">
    <property type="term" value="C:cohesin complex"/>
    <property type="evidence" value="ECO:0007669"/>
    <property type="project" value="InterPro"/>
</dbReference>
<dbReference type="Pfam" id="PF04825">
    <property type="entry name" value="Rad21_Rec8_N"/>
    <property type="match status" value="1"/>
</dbReference>
<dbReference type="PANTHER" id="PTHR12585:SF69">
    <property type="entry name" value="FI11703P"/>
    <property type="match status" value="1"/>
</dbReference>
<dbReference type="EMBL" id="JAYMYR010000003">
    <property type="protein sequence ID" value="KAK7374405.1"/>
    <property type="molecule type" value="Genomic_DNA"/>
</dbReference>
<evidence type="ECO:0008006" key="13">
    <source>
        <dbReference type="Google" id="ProtNLM"/>
    </source>
</evidence>
<evidence type="ECO:0000256" key="8">
    <source>
        <dbReference type="SAM" id="MobiDB-lite"/>
    </source>
</evidence>
<dbReference type="Pfam" id="PF04824">
    <property type="entry name" value="Rad21_Rec8"/>
    <property type="match status" value="1"/>
</dbReference>
<dbReference type="GO" id="GO:1990414">
    <property type="term" value="P:replication-born double-strand break repair via sister chromatid exchange"/>
    <property type="evidence" value="ECO:0007669"/>
    <property type="project" value="TreeGrafter"/>
</dbReference>
<evidence type="ECO:0000256" key="1">
    <source>
        <dbReference type="ARBA" id="ARBA00004123"/>
    </source>
</evidence>
<dbReference type="Gene3D" id="1.10.10.580">
    <property type="entry name" value="Structural maintenance of chromosome 1. Chain E"/>
    <property type="match status" value="1"/>
</dbReference>
<evidence type="ECO:0000259" key="10">
    <source>
        <dbReference type="Pfam" id="PF04825"/>
    </source>
</evidence>
<evidence type="ECO:0000256" key="6">
    <source>
        <dbReference type="ARBA" id="ARBA00023242"/>
    </source>
</evidence>
<dbReference type="GO" id="GO:0003682">
    <property type="term" value="F:chromatin binding"/>
    <property type="evidence" value="ECO:0007669"/>
    <property type="project" value="TreeGrafter"/>
</dbReference>
<feature type="domain" description="Rad21/Rec8-like protein C-terminal eukaryotic" evidence="9">
    <location>
        <begin position="1269"/>
        <end position="1318"/>
    </location>
</feature>
<evidence type="ECO:0000256" key="2">
    <source>
        <dbReference type="ARBA" id="ARBA00009870"/>
    </source>
</evidence>